<dbReference type="NCBIfam" id="TIGR02937">
    <property type="entry name" value="sigma70-ECF"/>
    <property type="match status" value="1"/>
</dbReference>
<dbReference type="InterPro" id="IPR013325">
    <property type="entry name" value="RNA_pol_sigma_r2"/>
</dbReference>
<dbReference type="Pfam" id="PF04542">
    <property type="entry name" value="Sigma70_r2"/>
    <property type="match status" value="1"/>
</dbReference>
<dbReference type="InterPro" id="IPR013324">
    <property type="entry name" value="RNA_pol_sigma_r3/r4-like"/>
</dbReference>
<dbReference type="Gene3D" id="1.10.10.10">
    <property type="entry name" value="Winged helix-like DNA-binding domain superfamily/Winged helix DNA-binding domain"/>
    <property type="match status" value="1"/>
</dbReference>
<evidence type="ECO:0000256" key="4">
    <source>
        <dbReference type="ARBA" id="ARBA00023163"/>
    </source>
</evidence>
<dbReference type="CDD" id="cd06171">
    <property type="entry name" value="Sigma70_r4"/>
    <property type="match status" value="1"/>
</dbReference>
<evidence type="ECO:0000256" key="5">
    <source>
        <dbReference type="SAM" id="Phobius"/>
    </source>
</evidence>
<dbReference type="InterPro" id="IPR039425">
    <property type="entry name" value="RNA_pol_sigma-70-like"/>
</dbReference>
<sequence>MIGLVRVSGWFVSACSIIPCSSCAIALIWAAMPCLESVQAMSDRVQGGHGDRNPVSVASIEALYRHESSRLVRFFARRTRHEAEAQDLMHDAFLHLSRANIDGDPLPYLFRIARNLLISRSRRDARWRRLVSDAPIEEGRALASPPEQSLNLEAEDVKRQYQSVIDRLPEKTRRIYLMHRLGGRTYNEIAQELNLSVKAIEYHISSALKALVRGVDQA</sequence>
<keyword evidence="5" id="KW-0472">Membrane</keyword>
<dbReference type="EMBL" id="JBHRVU010000005">
    <property type="protein sequence ID" value="MFC3443875.1"/>
    <property type="molecule type" value="Genomic_DNA"/>
</dbReference>
<protein>
    <submittedName>
        <fullName evidence="8">RNA polymerase sigma factor</fullName>
    </submittedName>
</protein>
<accession>A0ABV7NLJ6</accession>
<feature type="domain" description="RNA polymerase sigma factor 70 region 4 type 2" evidence="7">
    <location>
        <begin position="159"/>
        <end position="211"/>
    </location>
</feature>
<dbReference type="Pfam" id="PF08281">
    <property type="entry name" value="Sigma70_r4_2"/>
    <property type="match status" value="1"/>
</dbReference>
<name>A0ABV7NLJ6_9SPHN</name>
<evidence type="ECO:0000259" key="6">
    <source>
        <dbReference type="Pfam" id="PF04542"/>
    </source>
</evidence>
<dbReference type="SUPFAM" id="SSF88659">
    <property type="entry name" value="Sigma3 and sigma4 domains of RNA polymerase sigma factors"/>
    <property type="match status" value="1"/>
</dbReference>
<comment type="caution">
    <text evidence="8">The sequence shown here is derived from an EMBL/GenBank/DDBJ whole genome shotgun (WGS) entry which is preliminary data.</text>
</comment>
<keyword evidence="4" id="KW-0804">Transcription</keyword>
<feature type="transmembrane region" description="Helical" evidence="5">
    <location>
        <begin position="7"/>
        <end position="32"/>
    </location>
</feature>
<evidence type="ECO:0000259" key="7">
    <source>
        <dbReference type="Pfam" id="PF08281"/>
    </source>
</evidence>
<keyword evidence="2" id="KW-0805">Transcription regulation</keyword>
<evidence type="ECO:0000313" key="9">
    <source>
        <dbReference type="Proteomes" id="UP001595681"/>
    </source>
</evidence>
<dbReference type="InterPro" id="IPR007627">
    <property type="entry name" value="RNA_pol_sigma70_r2"/>
</dbReference>
<dbReference type="PANTHER" id="PTHR43133">
    <property type="entry name" value="RNA POLYMERASE ECF-TYPE SIGMA FACTO"/>
    <property type="match status" value="1"/>
</dbReference>
<organism evidence="8 9">
    <name type="scientific">Sphingobium rhizovicinum</name>
    <dbReference type="NCBI Taxonomy" id="432308"/>
    <lineage>
        <taxon>Bacteria</taxon>
        <taxon>Pseudomonadati</taxon>
        <taxon>Pseudomonadota</taxon>
        <taxon>Alphaproteobacteria</taxon>
        <taxon>Sphingomonadales</taxon>
        <taxon>Sphingomonadaceae</taxon>
        <taxon>Sphingobium</taxon>
    </lineage>
</organism>
<keyword evidence="9" id="KW-1185">Reference proteome</keyword>
<evidence type="ECO:0000313" key="8">
    <source>
        <dbReference type="EMBL" id="MFC3443875.1"/>
    </source>
</evidence>
<dbReference type="InterPro" id="IPR014284">
    <property type="entry name" value="RNA_pol_sigma-70_dom"/>
</dbReference>
<keyword evidence="5" id="KW-1133">Transmembrane helix</keyword>
<comment type="similarity">
    <text evidence="1">Belongs to the sigma-70 factor family. ECF subfamily.</text>
</comment>
<dbReference type="Proteomes" id="UP001595681">
    <property type="component" value="Unassembled WGS sequence"/>
</dbReference>
<keyword evidence="5" id="KW-0812">Transmembrane</keyword>
<dbReference type="PANTHER" id="PTHR43133:SF63">
    <property type="entry name" value="RNA POLYMERASE SIGMA FACTOR FECI-RELATED"/>
    <property type="match status" value="1"/>
</dbReference>
<keyword evidence="3" id="KW-0731">Sigma factor</keyword>
<reference evidence="9" key="1">
    <citation type="journal article" date="2019" name="Int. J. Syst. Evol. Microbiol.">
        <title>The Global Catalogue of Microorganisms (GCM) 10K type strain sequencing project: providing services to taxonomists for standard genome sequencing and annotation.</title>
        <authorList>
            <consortium name="The Broad Institute Genomics Platform"/>
            <consortium name="The Broad Institute Genome Sequencing Center for Infectious Disease"/>
            <person name="Wu L."/>
            <person name="Ma J."/>
        </authorList>
    </citation>
    <scope>NUCLEOTIDE SEQUENCE [LARGE SCALE GENOMIC DNA]</scope>
    <source>
        <strain evidence="9">CCM 7491</strain>
    </source>
</reference>
<dbReference type="InterPro" id="IPR013249">
    <property type="entry name" value="RNA_pol_sigma70_r4_t2"/>
</dbReference>
<dbReference type="InterPro" id="IPR036388">
    <property type="entry name" value="WH-like_DNA-bd_sf"/>
</dbReference>
<dbReference type="RefSeq" id="WP_380798772.1">
    <property type="nucleotide sequence ID" value="NZ_JBHRVU010000005.1"/>
</dbReference>
<dbReference type="SUPFAM" id="SSF88946">
    <property type="entry name" value="Sigma2 domain of RNA polymerase sigma factors"/>
    <property type="match status" value="1"/>
</dbReference>
<proteinExistence type="inferred from homology"/>
<evidence type="ECO:0000256" key="3">
    <source>
        <dbReference type="ARBA" id="ARBA00023082"/>
    </source>
</evidence>
<gene>
    <name evidence="8" type="ORF">ACFOKF_22250</name>
</gene>
<evidence type="ECO:0000256" key="1">
    <source>
        <dbReference type="ARBA" id="ARBA00010641"/>
    </source>
</evidence>
<feature type="domain" description="RNA polymerase sigma-70 region 2" evidence="6">
    <location>
        <begin position="63"/>
        <end position="126"/>
    </location>
</feature>
<evidence type="ECO:0000256" key="2">
    <source>
        <dbReference type="ARBA" id="ARBA00023015"/>
    </source>
</evidence>
<dbReference type="Gene3D" id="1.10.1740.10">
    <property type="match status" value="1"/>
</dbReference>